<feature type="region of interest" description="Disordered" evidence="1">
    <location>
        <begin position="1011"/>
        <end position="1036"/>
    </location>
</feature>
<dbReference type="Proteomes" id="UP001211065">
    <property type="component" value="Unassembled WGS sequence"/>
</dbReference>
<comment type="caution">
    <text evidence="6">The sequence shown here is derived from an EMBL/GenBank/DDBJ whole genome shotgun (WGS) entry which is preliminary data.</text>
</comment>
<dbReference type="InterPro" id="IPR029312">
    <property type="entry name" value="FANCI_HD2"/>
</dbReference>
<evidence type="ECO:0000259" key="2">
    <source>
        <dbReference type="Pfam" id="PF14675"/>
    </source>
</evidence>
<dbReference type="AlphaFoldDB" id="A0AAD5U2F4"/>
<dbReference type="InterPro" id="IPR026171">
    <property type="entry name" value="FANCI"/>
</dbReference>
<dbReference type="GO" id="GO:0070182">
    <property type="term" value="F:DNA polymerase binding"/>
    <property type="evidence" value="ECO:0007669"/>
    <property type="project" value="TreeGrafter"/>
</dbReference>
<evidence type="ECO:0000313" key="7">
    <source>
        <dbReference type="Proteomes" id="UP001211065"/>
    </source>
</evidence>
<evidence type="ECO:0000259" key="3">
    <source>
        <dbReference type="Pfam" id="PF14678"/>
    </source>
</evidence>
<dbReference type="GO" id="GO:0006281">
    <property type="term" value="P:DNA repair"/>
    <property type="evidence" value="ECO:0007669"/>
    <property type="project" value="InterPro"/>
</dbReference>
<dbReference type="Pfam" id="PF14679">
    <property type="entry name" value="FANCI_HD1"/>
    <property type="match status" value="1"/>
</dbReference>
<dbReference type="Pfam" id="PF14675">
    <property type="entry name" value="FANCI_S1"/>
    <property type="match status" value="1"/>
</dbReference>
<feature type="domain" description="FANCI solenoid 1" evidence="2">
    <location>
        <begin position="63"/>
        <end position="243"/>
    </location>
</feature>
<dbReference type="Pfam" id="PF14678">
    <property type="entry name" value="FANCI_S4"/>
    <property type="match status" value="1"/>
</dbReference>
<protein>
    <submittedName>
        <fullName evidence="6">Uncharacterized protein</fullName>
    </submittedName>
</protein>
<evidence type="ECO:0000256" key="1">
    <source>
        <dbReference type="SAM" id="MobiDB-lite"/>
    </source>
</evidence>
<evidence type="ECO:0000313" key="6">
    <source>
        <dbReference type="EMBL" id="KAJ3218991.1"/>
    </source>
</evidence>
<evidence type="ECO:0000259" key="4">
    <source>
        <dbReference type="Pfam" id="PF14679"/>
    </source>
</evidence>
<dbReference type="Pfam" id="PF14680">
    <property type="entry name" value="FANCI_HD2"/>
    <property type="match status" value="1"/>
</dbReference>
<dbReference type="InterPro" id="IPR029314">
    <property type="entry name" value="FANCI_S4"/>
</dbReference>
<feature type="domain" description="FANCI solenoid 4" evidence="3">
    <location>
        <begin position="913"/>
        <end position="973"/>
    </location>
</feature>
<dbReference type="PANTHER" id="PTHR21818:SF0">
    <property type="entry name" value="FANCONI ANEMIA GROUP I PROTEIN"/>
    <property type="match status" value="1"/>
</dbReference>
<gene>
    <name evidence="6" type="ORF">HK099_004855</name>
</gene>
<sequence>MSEISYTELLNTTLTDDYLNKFSIENVSSFLLKSLETTNAQIIVKYLNSNSRIDLYIKMVYKFLAVTDLKGKEKFLDSIYAHLLSQFDNLKSETLVYLLDFSLNELKCAKLVNYKILGLLPKLIESLKYIDSVSIKKQNNSLVETMSGVEYRDNIIERATTLNWENTQLIINMAISLVEIDLNEGQRKFLATKLIRLLKLVELEDVPTLAYQILLLSKKGNKSAILLGISKFFENEAKTDSQQSILKSQGIVLTHITFAIKQDFELGNEFLKICKKETLSTFKLSLLLSMATIYRFEYAVFEYLKSFVFVGFCDEQRKLKIPWIRKHKNLVYESLEDILSAVIVQNTSREDDPTELTQNVGIRALRVTFNNHKFIQPIIIEQVLARIESKTVGAAKAIYLTNEKRQIALAGYLELLSSRNYLRPTNSQFLNRVGSFSSEILDILKNCFNDQCVVKKELYGGLAEAALVRPPLAEYFLTYIGDNDLIKVDACLTNTNGGEPKIHEPMYHALKCICDCLLMVKHSDSEILINYRERLDSIIAKHCNASINDFELDKDGDYSSSGNIGKRNQYRVIVLIGIYIVFMEYSFKKSEILILGKKVNYEIFSAAYHKMLALEKLVKEKEKISGFSNSFKKFDFETCLQFIEQVFGADQVVEELAEELICRFVSSSLLESLQLTIASNKPIANLNPYIKLGTLLYSKFIEAARENGLSTTQIGKKEGKQFCDAKTYREAGFLIDCIQNISNVVDDQEICKLMQNWLIDFLKKRDIKDLGLAKKSVQLLIVLENVNRAGDVSKVVLNSIIYLLDDIEWCIMQISKSRKAKDNRFVWDEFEAIICKHLEPVINVMSDFEGYGVIVLILNYLFSRIVFDGFVFELRMKAIDKCFKVLSNLVKQNTLILTLKLLSLPHGNDIEETEDLEKKMKLGGKKRKIKDAQLKATKESKFVPKIVFLVENFERHLIQLSTKSKVNLTRYIKVCFILLANRITNSNCFYKRSTARDFRIRLDRIEENEDDEVKVQETEKENLSSINENVKKGKFR</sequence>
<reference evidence="6" key="1">
    <citation type="submission" date="2020-05" db="EMBL/GenBank/DDBJ databases">
        <title>Phylogenomic resolution of chytrid fungi.</title>
        <authorList>
            <person name="Stajich J.E."/>
            <person name="Amses K."/>
            <person name="Simmons R."/>
            <person name="Seto K."/>
            <person name="Myers J."/>
            <person name="Bonds A."/>
            <person name="Quandt C.A."/>
            <person name="Barry K."/>
            <person name="Liu P."/>
            <person name="Grigoriev I."/>
            <person name="Longcore J.E."/>
            <person name="James T.Y."/>
        </authorList>
    </citation>
    <scope>NUCLEOTIDE SEQUENCE</scope>
    <source>
        <strain evidence="6">JEL0476</strain>
    </source>
</reference>
<dbReference type="EMBL" id="JADGJW010000357">
    <property type="protein sequence ID" value="KAJ3218991.1"/>
    <property type="molecule type" value="Genomic_DNA"/>
</dbReference>
<dbReference type="InterPro" id="IPR029308">
    <property type="entry name" value="FANCI_S1"/>
</dbReference>
<evidence type="ECO:0000259" key="5">
    <source>
        <dbReference type="Pfam" id="PF14680"/>
    </source>
</evidence>
<name>A0AAD5U2F4_9FUNG</name>
<feature type="compositionally biased region" description="Basic and acidic residues" evidence="1">
    <location>
        <begin position="1013"/>
        <end position="1022"/>
    </location>
</feature>
<feature type="domain" description="FANCI helical" evidence="5">
    <location>
        <begin position="434"/>
        <end position="589"/>
    </location>
</feature>
<proteinExistence type="predicted"/>
<dbReference type="InterPro" id="IPR029310">
    <property type="entry name" value="FANCI_HD1"/>
</dbReference>
<organism evidence="6 7">
    <name type="scientific">Clydaea vesicula</name>
    <dbReference type="NCBI Taxonomy" id="447962"/>
    <lineage>
        <taxon>Eukaryota</taxon>
        <taxon>Fungi</taxon>
        <taxon>Fungi incertae sedis</taxon>
        <taxon>Chytridiomycota</taxon>
        <taxon>Chytridiomycota incertae sedis</taxon>
        <taxon>Chytridiomycetes</taxon>
        <taxon>Lobulomycetales</taxon>
        <taxon>Lobulomycetaceae</taxon>
        <taxon>Clydaea</taxon>
    </lineage>
</organism>
<feature type="domain" description="FANCI helical" evidence="4">
    <location>
        <begin position="265"/>
        <end position="342"/>
    </location>
</feature>
<keyword evidence="7" id="KW-1185">Reference proteome</keyword>
<dbReference type="PANTHER" id="PTHR21818">
    <property type="entry name" value="BC025462 PROTEIN"/>
    <property type="match status" value="1"/>
</dbReference>
<accession>A0AAD5U2F4</accession>